<name>A0ABM4D6F4_HYDVU</name>
<evidence type="ECO:0000256" key="1">
    <source>
        <dbReference type="ARBA" id="ARBA00004141"/>
    </source>
</evidence>
<evidence type="ECO:0000256" key="5">
    <source>
        <dbReference type="SAM" id="Phobius"/>
    </source>
</evidence>
<feature type="transmembrane region" description="Helical" evidence="5">
    <location>
        <begin position="247"/>
        <end position="265"/>
    </location>
</feature>
<dbReference type="Proteomes" id="UP001652625">
    <property type="component" value="Chromosome 12"/>
</dbReference>
<evidence type="ECO:0000313" key="7">
    <source>
        <dbReference type="Proteomes" id="UP001652625"/>
    </source>
</evidence>
<protein>
    <submittedName>
        <fullName evidence="8 9">Proton-coupled amino acid transporter 1 isoform X3</fullName>
    </submittedName>
</protein>
<feature type="transmembrane region" description="Helical" evidence="5">
    <location>
        <begin position="321"/>
        <end position="351"/>
    </location>
</feature>
<evidence type="ECO:0000259" key="6">
    <source>
        <dbReference type="Pfam" id="PF01490"/>
    </source>
</evidence>
<dbReference type="PANTHER" id="PTHR22950">
    <property type="entry name" value="AMINO ACID TRANSPORTER"/>
    <property type="match status" value="1"/>
</dbReference>
<feature type="domain" description="Amino acid transporter transmembrane" evidence="6">
    <location>
        <begin position="54"/>
        <end position="443"/>
    </location>
</feature>
<feature type="transmembrane region" description="Helical" evidence="5">
    <location>
        <begin position="181"/>
        <end position="198"/>
    </location>
</feature>
<evidence type="ECO:0000313" key="9">
    <source>
        <dbReference type="RefSeq" id="XP_065669889.1"/>
    </source>
</evidence>
<feature type="transmembrane region" description="Helical" evidence="5">
    <location>
        <begin position="205"/>
        <end position="227"/>
    </location>
</feature>
<proteinExistence type="predicted"/>
<feature type="transmembrane region" description="Helical" evidence="5">
    <location>
        <begin position="144"/>
        <end position="169"/>
    </location>
</feature>
<keyword evidence="3 5" id="KW-1133">Transmembrane helix</keyword>
<keyword evidence="4 5" id="KW-0472">Membrane</keyword>
<evidence type="ECO:0000313" key="8">
    <source>
        <dbReference type="RefSeq" id="XP_065669888.1"/>
    </source>
</evidence>
<dbReference type="RefSeq" id="XP_065669888.1">
    <property type="nucleotide sequence ID" value="XM_065813816.1"/>
</dbReference>
<organism evidence="7 8">
    <name type="scientific">Hydra vulgaris</name>
    <name type="common">Hydra</name>
    <name type="synonym">Hydra attenuata</name>
    <dbReference type="NCBI Taxonomy" id="6087"/>
    <lineage>
        <taxon>Eukaryota</taxon>
        <taxon>Metazoa</taxon>
        <taxon>Cnidaria</taxon>
        <taxon>Hydrozoa</taxon>
        <taxon>Hydroidolina</taxon>
        <taxon>Anthoathecata</taxon>
        <taxon>Aplanulata</taxon>
        <taxon>Hydridae</taxon>
        <taxon>Hydra</taxon>
    </lineage>
</organism>
<keyword evidence="7" id="KW-1185">Reference proteome</keyword>
<evidence type="ECO:0000256" key="4">
    <source>
        <dbReference type="ARBA" id="ARBA00023136"/>
    </source>
</evidence>
<feature type="transmembrane region" description="Helical" evidence="5">
    <location>
        <begin position="82"/>
        <end position="106"/>
    </location>
</feature>
<evidence type="ECO:0000256" key="2">
    <source>
        <dbReference type="ARBA" id="ARBA00022692"/>
    </source>
</evidence>
<dbReference type="InterPro" id="IPR013057">
    <property type="entry name" value="AA_transpt_TM"/>
</dbReference>
<comment type="subcellular location">
    <subcellularLocation>
        <location evidence="1">Membrane</location>
        <topology evidence="1">Multi-pass membrane protein</topology>
    </subcellularLocation>
</comment>
<feature type="transmembrane region" description="Helical" evidence="5">
    <location>
        <begin position="363"/>
        <end position="380"/>
    </location>
</feature>
<keyword evidence="2 5" id="KW-0812">Transmembrane</keyword>
<feature type="transmembrane region" description="Helical" evidence="5">
    <location>
        <begin position="386"/>
        <end position="409"/>
    </location>
</feature>
<accession>A0ABM4D6F4</accession>
<dbReference type="RefSeq" id="XP_065669889.1">
    <property type="nucleotide sequence ID" value="XM_065813817.1"/>
</dbReference>
<dbReference type="GeneID" id="100212650"/>
<evidence type="ECO:0000256" key="3">
    <source>
        <dbReference type="ARBA" id="ARBA00022989"/>
    </source>
</evidence>
<dbReference type="PANTHER" id="PTHR22950:SF349">
    <property type="entry name" value="AMINO ACID TRANSPORTER TRANSMEMBRANE DOMAIN-CONTAINING PROTEIN"/>
    <property type="match status" value="1"/>
</dbReference>
<feature type="transmembrane region" description="Helical" evidence="5">
    <location>
        <begin position="421"/>
        <end position="443"/>
    </location>
</feature>
<dbReference type="Pfam" id="PF01490">
    <property type="entry name" value="Aa_trans"/>
    <property type="match status" value="1"/>
</dbReference>
<sequence length="460" mass="51199">MALPSLSPIQIMGTKEPLIISHNENDDLEVSVKLEQYLRRSSSSGKQNTDECGTTNLQTMVHIFKGNVGTGILSLPAAIKQAGIIVGPLGLILFAIITVHCMHLLVRCSHHFCKKLNIQALSYGEVAEECCRPYFRNKCRIAKFVVNIFLVITQFGFCAIYFVFIANTIVEVSGLEKKVDMRIIILALAPVAILFSFVRSLEKLSYVSVVANVCCIGGLIMILQYLGRNFKDPHKYPAFTEWRGLPLFASMTIFSFEGIGVILPLKNASKYPNDFTWVLNFAMAVVTALFLLVGIFGYIAIGDEISGSVTLNLPDNVLYGVVKYVYAMAIFLTLFIQFYVPMQIILPYLLAKFHIRRVWILEYVFRASFMMFTCLCAIAIPQLENFISLIGSVSSSGLSLIFPPLIHIITFQSKGLSKVLFVKDLFIILVGIAAFVLGGYFSIETIFWGFTANINATTTN</sequence>
<feature type="transmembrane region" description="Helical" evidence="5">
    <location>
        <begin position="277"/>
        <end position="301"/>
    </location>
</feature>
<reference evidence="8 9" key="1">
    <citation type="submission" date="2025-05" db="UniProtKB">
        <authorList>
            <consortium name="RefSeq"/>
        </authorList>
    </citation>
    <scope>IDENTIFICATION</scope>
</reference>
<gene>
    <name evidence="8 9" type="primary">LOC100212650</name>
</gene>